<dbReference type="EMBL" id="JQDR03008388">
    <property type="protein sequence ID" value="KAA0197220.1"/>
    <property type="molecule type" value="Genomic_DNA"/>
</dbReference>
<organism evidence="2">
    <name type="scientific">Hyalella azteca</name>
    <name type="common">Amphipod</name>
    <dbReference type="NCBI Taxonomy" id="294128"/>
    <lineage>
        <taxon>Eukaryota</taxon>
        <taxon>Metazoa</taxon>
        <taxon>Ecdysozoa</taxon>
        <taxon>Arthropoda</taxon>
        <taxon>Crustacea</taxon>
        <taxon>Multicrustacea</taxon>
        <taxon>Malacostraca</taxon>
        <taxon>Eumalacostraca</taxon>
        <taxon>Peracarida</taxon>
        <taxon>Amphipoda</taxon>
        <taxon>Senticaudata</taxon>
        <taxon>Talitrida</taxon>
        <taxon>Talitroidea</taxon>
        <taxon>Hyalellidae</taxon>
        <taxon>Hyalella</taxon>
    </lineage>
</organism>
<reference evidence="2" key="3">
    <citation type="submission" date="2019-06" db="EMBL/GenBank/DDBJ databases">
        <authorList>
            <person name="Poynton C."/>
            <person name="Hasenbein S."/>
            <person name="Benoit J.B."/>
            <person name="Sepulveda M.S."/>
            <person name="Poelchau M.F."/>
            <person name="Murali S.C."/>
            <person name="Chen S."/>
            <person name="Glastad K.M."/>
            <person name="Werren J.H."/>
            <person name="Vineis J.H."/>
            <person name="Bowen J.L."/>
            <person name="Friedrich M."/>
            <person name="Jones J."/>
            <person name="Robertson H.M."/>
            <person name="Feyereisen R."/>
            <person name="Mechler-Hickson A."/>
            <person name="Mathers N."/>
            <person name="Lee C.E."/>
            <person name="Colbourne J.K."/>
            <person name="Biales A."/>
            <person name="Johnston J.S."/>
            <person name="Wellborn G.A."/>
            <person name="Rosendale A.J."/>
            <person name="Cridge A.G."/>
            <person name="Munoz-Torres M.C."/>
            <person name="Bain P.A."/>
            <person name="Manny A.R."/>
            <person name="Major K.M."/>
            <person name="Lambert F.N."/>
            <person name="Vulpe C.D."/>
            <person name="Tuck P."/>
            <person name="Blalock B.J."/>
            <person name="Lin Y.-Y."/>
            <person name="Smith M.E."/>
            <person name="Ochoa-Acuna H."/>
            <person name="Chen M.-J.M."/>
            <person name="Childers C.P."/>
            <person name="Qu J."/>
            <person name="Dugan S."/>
            <person name="Lee S.L."/>
            <person name="Chao H."/>
            <person name="Dinh H."/>
            <person name="Han Y."/>
            <person name="Doddapaneni H."/>
            <person name="Worley K.C."/>
            <person name="Muzny D.M."/>
            <person name="Gibbs R.A."/>
            <person name="Richards S."/>
        </authorList>
    </citation>
    <scope>NUCLEOTIDE SEQUENCE</scope>
    <source>
        <strain evidence="2">HAZT.00-mixed</strain>
        <tissue evidence="2">Whole organism</tissue>
    </source>
</reference>
<sequence>MGHGTWDMGQWDMGQWDMGHGTMGHGTWDMGHGTMGHGTWDMGQWDMGQWDMGQWDMGQWDMGHGTMGHGTWDMGHGMFMFMVQVMTYDAKLQIPSSPVSTTLDVAVARTRGAGGTSPRKSPSGPLEGEENANVQQNEASDYLNGRRKRARSNSGDEELDEVDFSSNIECQPKAYKRSNGPDAPIFRHLSTLLFLPLQWIAEFRYLPQSP</sequence>
<dbReference type="Proteomes" id="UP000711488">
    <property type="component" value="Unassembled WGS sequence"/>
</dbReference>
<dbReference type="OrthoDB" id="6159439at2759"/>
<feature type="region of interest" description="Disordered" evidence="1">
    <location>
        <begin position="109"/>
        <end position="165"/>
    </location>
</feature>
<comment type="caution">
    <text evidence="2">The sequence shown here is derived from an EMBL/GenBank/DDBJ whole genome shotgun (WGS) entry which is preliminary data.</text>
</comment>
<evidence type="ECO:0000256" key="1">
    <source>
        <dbReference type="SAM" id="MobiDB-lite"/>
    </source>
</evidence>
<gene>
    <name evidence="2" type="ORF">HAZT_HAZT002548</name>
</gene>
<reference evidence="2" key="2">
    <citation type="journal article" date="2018" name="Environ. Sci. Technol.">
        <title>The Toxicogenome of Hyalella azteca: A Model for Sediment Ecotoxicology and Evolutionary Toxicology.</title>
        <authorList>
            <person name="Poynton H.C."/>
            <person name="Hasenbein S."/>
            <person name="Benoit J.B."/>
            <person name="Sepulveda M.S."/>
            <person name="Poelchau M.F."/>
            <person name="Hughes D.S.T."/>
            <person name="Murali S.C."/>
            <person name="Chen S."/>
            <person name="Glastad K.M."/>
            <person name="Goodisman M.A.D."/>
            <person name="Werren J.H."/>
            <person name="Vineis J.H."/>
            <person name="Bowen J.L."/>
            <person name="Friedrich M."/>
            <person name="Jones J."/>
            <person name="Robertson H.M."/>
            <person name="Feyereisen R."/>
            <person name="Mechler-Hickson A."/>
            <person name="Mathers N."/>
            <person name="Lee C.E."/>
            <person name="Colbourne J.K."/>
            <person name="Biales A."/>
            <person name="Johnston J.S."/>
            <person name="Wellborn G.A."/>
            <person name="Rosendale A.J."/>
            <person name="Cridge A.G."/>
            <person name="Munoz-Torres M.C."/>
            <person name="Bain P.A."/>
            <person name="Manny A.R."/>
            <person name="Major K.M."/>
            <person name="Lambert F.N."/>
            <person name="Vulpe C.D."/>
            <person name="Tuck P."/>
            <person name="Blalock B.J."/>
            <person name="Lin Y.Y."/>
            <person name="Smith M.E."/>
            <person name="Ochoa-Acuna H."/>
            <person name="Chen M.M."/>
            <person name="Childers C.P."/>
            <person name="Qu J."/>
            <person name="Dugan S."/>
            <person name="Lee S.L."/>
            <person name="Chao H."/>
            <person name="Dinh H."/>
            <person name="Han Y."/>
            <person name="Doddapaneni H."/>
            <person name="Worley K.C."/>
            <person name="Muzny D.M."/>
            <person name="Gibbs R.A."/>
            <person name="Richards S."/>
        </authorList>
    </citation>
    <scope>NUCLEOTIDE SEQUENCE</scope>
    <source>
        <strain evidence="2">HAZT.00-mixed</strain>
        <tissue evidence="2">Whole organism</tissue>
    </source>
</reference>
<evidence type="ECO:0000313" key="2">
    <source>
        <dbReference type="EMBL" id="KAA0197220.1"/>
    </source>
</evidence>
<proteinExistence type="predicted"/>
<protein>
    <submittedName>
        <fullName evidence="2">Uncharacterized protein</fullName>
    </submittedName>
</protein>
<dbReference type="AlphaFoldDB" id="A0A6A0H2K0"/>
<accession>A0A6A0H2K0</accession>
<name>A0A6A0H2K0_HYAAZ</name>
<reference evidence="2" key="1">
    <citation type="submission" date="2014-08" db="EMBL/GenBank/DDBJ databases">
        <authorList>
            <person name="Murali S."/>
            <person name="Richards S."/>
            <person name="Bandaranaike D."/>
            <person name="Bellair M."/>
            <person name="Blankenburg K."/>
            <person name="Chao H."/>
            <person name="Dinh H."/>
            <person name="Doddapaneni H."/>
            <person name="Dugan-Rocha S."/>
            <person name="Elkadiri S."/>
            <person name="Gnanaolivu R."/>
            <person name="Hughes D."/>
            <person name="Lee S."/>
            <person name="Li M."/>
            <person name="Ming W."/>
            <person name="Munidasa M."/>
            <person name="Muniz J."/>
            <person name="Nguyen L."/>
            <person name="Osuji N."/>
            <person name="Pu L.-L."/>
            <person name="Puazo M."/>
            <person name="Skinner E."/>
            <person name="Qu C."/>
            <person name="Quiroz J."/>
            <person name="Raj R."/>
            <person name="Weissenberger G."/>
            <person name="Xin Y."/>
            <person name="Zou X."/>
            <person name="Han Y."/>
            <person name="Worley K."/>
            <person name="Muzny D."/>
            <person name="Gibbs R."/>
        </authorList>
    </citation>
    <scope>NUCLEOTIDE SEQUENCE</scope>
    <source>
        <strain evidence="2">HAZT.00-mixed</strain>
        <tissue evidence="2">Whole organism</tissue>
    </source>
</reference>